<dbReference type="InterPro" id="IPR013833">
    <property type="entry name" value="Cyt_c_oxidase_su3_a-hlx"/>
</dbReference>
<dbReference type="InterPro" id="IPR000298">
    <property type="entry name" value="Cyt_c_oxidase-like_su3"/>
</dbReference>
<dbReference type="SUPFAM" id="SSF81452">
    <property type="entry name" value="Cytochrome c oxidase subunit III-like"/>
    <property type="match status" value="1"/>
</dbReference>
<keyword evidence="3 6" id="KW-0812">Transmembrane</keyword>
<protein>
    <submittedName>
        <fullName evidence="9">Cytochrome c oxidase subunit III</fullName>
    </submittedName>
</protein>
<dbReference type="InterPro" id="IPR024791">
    <property type="entry name" value="Cyt_c/ubiquinol_Oxase_su3"/>
</dbReference>
<gene>
    <name evidence="9" type="ORF">MSZNOR_1786</name>
</gene>
<feature type="transmembrane region" description="Helical" evidence="7">
    <location>
        <begin position="33"/>
        <end position="59"/>
    </location>
</feature>
<accession>A0ABM9I0R4</accession>
<dbReference type="RefSeq" id="WP_051331594.1">
    <property type="nucleotide sequence ID" value="NZ_OX458333.1"/>
</dbReference>
<keyword evidence="5 7" id="KW-0472">Membrane</keyword>
<dbReference type="InterPro" id="IPR035973">
    <property type="entry name" value="Cyt_c_oxidase_su3-like_sf"/>
</dbReference>
<dbReference type="Gene3D" id="1.20.120.80">
    <property type="entry name" value="Cytochrome c oxidase, subunit III, four-helix bundle"/>
    <property type="match status" value="1"/>
</dbReference>
<organism evidence="9 10">
    <name type="scientific">Methylocaldum szegediense</name>
    <dbReference type="NCBI Taxonomy" id="73780"/>
    <lineage>
        <taxon>Bacteria</taxon>
        <taxon>Pseudomonadati</taxon>
        <taxon>Pseudomonadota</taxon>
        <taxon>Gammaproteobacteria</taxon>
        <taxon>Methylococcales</taxon>
        <taxon>Methylococcaceae</taxon>
        <taxon>Methylocaldum</taxon>
    </lineage>
</organism>
<feature type="transmembrane region" description="Helical" evidence="7">
    <location>
        <begin position="71"/>
        <end position="93"/>
    </location>
</feature>
<comment type="similarity">
    <text evidence="2 6">Belongs to the cytochrome c oxidase subunit 3 family.</text>
</comment>
<feature type="domain" description="Heme-copper oxidase subunit III family profile" evidence="8">
    <location>
        <begin position="33"/>
        <end position="222"/>
    </location>
</feature>
<feature type="transmembrane region" description="Helical" evidence="7">
    <location>
        <begin position="105"/>
        <end position="122"/>
    </location>
</feature>
<dbReference type="PROSITE" id="PS50253">
    <property type="entry name" value="COX3"/>
    <property type="match status" value="1"/>
</dbReference>
<dbReference type="Pfam" id="PF00510">
    <property type="entry name" value="COX3"/>
    <property type="match status" value="1"/>
</dbReference>
<evidence type="ECO:0000256" key="3">
    <source>
        <dbReference type="ARBA" id="ARBA00022692"/>
    </source>
</evidence>
<evidence type="ECO:0000256" key="5">
    <source>
        <dbReference type="ARBA" id="ARBA00023136"/>
    </source>
</evidence>
<evidence type="ECO:0000259" key="8">
    <source>
        <dbReference type="PROSITE" id="PS50253"/>
    </source>
</evidence>
<keyword evidence="4 7" id="KW-1133">Transmembrane helix</keyword>
<dbReference type="Proteomes" id="UP001162030">
    <property type="component" value="Chromosome"/>
</dbReference>
<feature type="transmembrane region" description="Helical" evidence="7">
    <location>
        <begin position="201"/>
        <end position="221"/>
    </location>
</feature>
<reference evidence="9 10" key="1">
    <citation type="submission" date="2023-03" db="EMBL/GenBank/DDBJ databases">
        <authorList>
            <person name="Pearce D."/>
        </authorList>
    </citation>
    <scope>NUCLEOTIDE SEQUENCE [LARGE SCALE GENOMIC DNA]</scope>
    <source>
        <strain evidence="9">Msz</strain>
    </source>
</reference>
<dbReference type="EMBL" id="OX458333">
    <property type="protein sequence ID" value="CAI8811397.1"/>
    <property type="molecule type" value="Genomic_DNA"/>
</dbReference>
<feature type="transmembrane region" description="Helical" evidence="7">
    <location>
        <begin position="159"/>
        <end position="186"/>
    </location>
</feature>
<name>A0ABM9I0R4_9GAMM</name>
<evidence type="ECO:0000313" key="10">
    <source>
        <dbReference type="Proteomes" id="UP001162030"/>
    </source>
</evidence>
<evidence type="ECO:0000256" key="4">
    <source>
        <dbReference type="ARBA" id="ARBA00022989"/>
    </source>
</evidence>
<dbReference type="PANTHER" id="PTHR11403:SF6">
    <property type="entry name" value="NITRIC OXIDE REDUCTASE SUBUNIT E"/>
    <property type="match status" value="1"/>
</dbReference>
<evidence type="ECO:0000256" key="1">
    <source>
        <dbReference type="ARBA" id="ARBA00004141"/>
    </source>
</evidence>
<sequence length="224" mass="24843">MAYRSAIPTPPEAEARPAPQFDSLRQQYEADALGIWIFLASEILFFGGLFMTYVIYRAAYPEAFEAASGRLDLLLGGINTAILLTSSLTMTLADDAVLPRNQKALVGWLAVTALLGAVFLAIKGVEYSREFDAHLAPIFGRPFEFPEPHTEQARLFFSFYFALTGLHALHLFIGIVVVLVMLVLAIRGAPRLEAKVTIAGLYWHLVDLIWVFVFPLLYLAARHG</sequence>
<evidence type="ECO:0000256" key="6">
    <source>
        <dbReference type="RuleBase" id="RU003376"/>
    </source>
</evidence>
<comment type="subcellular location">
    <subcellularLocation>
        <location evidence="6">Cell membrane</location>
        <topology evidence="6">Multi-pass membrane protein</topology>
    </subcellularLocation>
    <subcellularLocation>
        <location evidence="1">Membrane</location>
        <topology evidence="1">Multi-pass membrane protein</topology>
    </subcellularLocation>
</comment>
<proteinExistence type="inferred from homology"/>
<evidence type="ECO:0000256" key="7">
    <source>
        <dbReference type="SAM" id="Phobius"/>
    </source>
</evidence>
<keyword evidence="10" id="KW-1185">Reference proteome</keyword>
<dbReference type="PANTHER" id="PTHR11403">
    <property type="entry name" value="CYTOCHROME C OXIDASE SUBUNIT III"/>
    <property type="match status" value="1"/>
</dbReference>
<evidence type="ECO:0000256" key="2">
    <source>
        <dbReference type="ARBA" id="ARBA00010581"/>
    </source>
</evidence>
<evidence type="ECO:0000313" key="9">
    <source>
        <dbReference type="EMBL" id="CAI8811397.1"/>
    </source>
</evidence>